<evidence type="ECO:0000313" key="2">
    <source>
        <dbReference type="EMBL" id="KAI0507192.1"/>
    </source>
</evidence>
<dbReference type="AlphaFoldDB" id="A0A8T3B987"/>
<reference evidence="2" key="1">
    <citation type="journal article" date="2022" name="Front. Genet.">
        <title>Chromosome-Scale Assembly of the Dendrobium nobile Genome Provides Insights Into the Molecular Mechanism of the Biosynthesis of the Medicinal Active Ingredient of Dendrobium.</title>
        <authorList>
            <person name="Xu Q."/>
            <person name="Niu S.-C."/>
            <person name="Li K.-L."/>
            <person name="Zheng P.-J."/>
            <person name="Zhang X.-J."/>
            <person name="Jia Y."/>
            <person name="Liu Y."/>
            <person name="Niu Y.-X."/>
            <person name="Yu L.-H."/>
            <person name="Chen D.-F."/>
            <person name="Zhang G.-Q."/>
        </authorList>
    </citation>
    <scope>NUCLEOTIDE SEQUENCE</scope>
    <source>
        <tissue evidence="2">Leaf</tissue>
    </source>
</reference>
<sequence>MKIAIGAGQPTRNPRRGQEVERGARWRRQGSLRFCSSKSSKSAAEWNHLAGYRVNPAAQAALVLDQRYGFFNYAEPGITSK</sequence>
<dbReference type="Proteomes" id="UP000829196">
    <property type="component" value="Unassembled WGS sequence"/>
</dbReference>
<evidence type="ECO:0000313" key="3">
    <source>
        <dbReference type="Proteomes" id="UP000829196"/>
    </source>
</evidence>
<keyword evidence="3" id="KW-1185">Reference proteome</keyword>
<comment type="caution">
    <text evidence="2">The sequence shown here is derived from an EMBL/GenBank/DDBJ whole genome shotgun (WGS) entry which is preliminary data.</text>
</comment>
<accession>A0A8T3B987</accession>
<name>A0A8T3B987_DENNO</name>
<organism evidence="2 3">
    <name type="scientific">Dendrobium nobile</name>
    <name type="common">Orchid</name>
    <dbReference type="NCBI Taxonomy" id="94219"/>
    <lineage>
        <taxon>Eukaryota</taxon>
        <taxon>Viridiplantae</taxon>
        <taxon>Streptophyta</taxon>
        <taxon>Embryophyta</taxon>
        <taxon>Tracheophyta</taxon>
        <taxon>Spermatophyta</taxon>
        <taxon>Magnoliopsida</taxon>
        <taxon>Liliopsida</taxon>
        <taxon>Asparagales</taxon>
        <taxon>Orchidaceae</taxon>
        <taxon>Epidendroideae</taxon>
        <taxon>Malaxideae</taxon>
        <taxon>Dendrobiinae</taxon>
        <taxon>Dendrobium</taxon>
    </lineage>
</organism>
<evidence type="ECO:0000256" key="1">
    <source>
        <dbReference type="SAM" id="MobiDB-lite"/>
    </source>
</evidence>
<proteinExistence type="predicted"/>
<dbReference type="EMBL" id="JAGYWB010000010">
    <property type="protein sequence ID" value="KAI0507192.1"/>
    <property type="molecule type" value="Genomic_DNA"/>
</dbReference>
<protein>
    <submittedName>
        <fullName evidence="2">Uncharacterized protein</fullName>
    </submittedName>
</protein>
<feature type="region of interest" description="Disordered" evidence="1">
    <location>
        <begin position="1"/>
        <end position="24"/>
    </location>
</feature>
<gene>
    <name evidence="2" type="ORF">KFK09_013313</name>
</gene>